<proteinExistence type="predicted"/>
<organism evidence="2">
    <name type="scientific">viral metagenome</name>
    <dbReference type="NCBI Taxonomy" id="1070528"/>
    <lineage>
        <taxon>unclassified sequences</taxon>
        <taxon>metagenomes</taxon>
        <taxon>organismal metagenomes</taxon>
    </lineage>
</organism>
<protein>
    <submittedName>
        <fullName evidence="2">Uncharacterized protein</fullName>
    </submittedName>
</protein>
<evidence type="ECO:0000313" key="2">
    <source>
        <dbReference type="EMBL" id="QHS82707.1"/>
    </source>
</evidence>
<accession>A0A6C0AS10</accession>
<evidence type="ECO:0000256" key="1">
    <source>
        <dbReference type="SAM" id="MobiDB-lite"/>
    </source>
</evidence>
<name>A0A6C0AS10_9ZZZZ</name>
<feature type="region of interest" description="Disordered" evidence="1">
    <location>
        <begin position="1"/>
        <end position="28"/>
    </location>
</feature>
<sequence length="103" mass="11196">MSTVEDKTKQTHAPAPAPAPAHAPEPKPLLHDTIIRDEEAVKKCCNVVKTDVHICFRCCAYSWACSLNGIEFCCGGLSELCLMMSKCAIGCKNCLEQIDCDGH</sequence>
<dbReference type="AlphaFoldDB" id="A0A6C0AS10"/>
<reference evidence="2" key="1">
    <citation type="journal article" date="2020" name="Nature">
        <title>Giant virus diversity and host interactions through global metagenomics.</title>
        <authorList>
            <person name="Schulz F."/>
            <person name="Roux S."/>
            <person name="Paez-Espino D."/>
            <person name="Jungbluth S."/>
            <person name="Walsh D.A."/>
            <person name="Denef V.J."/>
            <person name="McMahon K.D."/>
            <person name="Konstantinidis K.T."/>
            <person name="Eloe-Fadrosh E.A."/>
            <person name="Kyrpides N.C."/>
            <person name="Woyke T."/>
        </authorList>
    </citation>
    <scope>NUCLEOTIDE SEQUENCE</scope>
    <source>
        <strain evidence="2">GVMAG-S-1101171-111</strain>
    </source>
</reference>
<dbReference type="EMBL" id="MN740804">
    <property type="protein sequence ID" value="QHS82707.1"/>
    <property type="molecule type" value="Genomic_DNA"/>
</dbReference>